<feature type="region of interest" description="Disordered" evidence="1">
    <location>
        <begin position="32"/>
        <end position="58"/>
    </location>
</feature>
<dbReference type="EMBL" id="WHUW01000010">
    <property type="protein sequence ID" value="KAF8441733.1"/>
    <property type="molecule type" value="Genomic_DNA"/>
</dbReference>
<keyword evidence="3" id="KW-1185">Reference proteome</keyword>
<dbReference type="Proteomes" id="UP001194468">
    <property type="component" value="Unassembled WGS sequence"/>
</dbReference>
<reference evidence="2" key="1">
    <citation type="submission" date="2019-10" db="EMBL/GenBank/DDBJ databases">
        <authorList>
            <consortium name="DOE Joint Genome Institute"/>
            <person name="Kuo A."/>
            <person name="Miyauchi S."/>
            <person name="Kiss E."/>
            <person name="Drula E."/>
            <person name="Kohler A."/>
            <person name="Sanchez-Garcia M."/>
            <person name="Andreopoulos B."/>
            <person name="Barry K.W."/>
            <person name="Bonito G."/>
            <person name="Buee M."/>
            <person name="Carver A."/>
            <person name="Chen C."/>
            <person name="Cichocki N."/>
            <person name="Clum A."/>
            <person name="Culley D."/>
            <person name="Crous P.W."/>
            <person name="Fauchery L."/>
            <person name="Girlanda M."/>
            <person name="Hayes R."/>
            <person name="Keri Z."/>
            <person name="LaButti K."/>
            <person name="Lipzen A."/>
            <person name="Lombard V."/>
            <person name="Magnuson J."/>
            <person name="Maillard F."/>
            <person name="Morin E."/>
            <person name="Murat C."/>
            <person name="Nolan M."/>
            <person name="Ohm R."/>
            <person name="Pangilinan J."/>
            <person name="Pereira M."/>
            <person name="Perotto S."/>
            <person name="Peter M."/>
            <person name="Riley R."/>
            <person name="Sitrit Y."/>
            <person name="Stielow B."/>
            <person name="Szollosi G."/>
            <person name="Zifcakova L."/>
            <person name="Stursova M."/>
            <person name="Spatafora J.W."/>
            <person name="Tedersoo L."/>
            <person name="Vaario L.-M."/>
            <person name="Yamada A."/>
            <person name="Yan M."/>
            <person name="Wang P."/>
            <person name="Xu J."/>
            <person name="Bruns T."/>
            <person name="Baldrian P."/>
            <person name="Vilgalys R."/>
            <person name="Henrissat B."/>
            <person name="Grigoriev I.V."/>
            <person name="Hibbett D."/>
            <person name="Nagy L.G."/>
            <person name="Martin F.M."/>
        </authorList>
    </citation>
    <scope>NUCLEOTIDE SEQUENCE</scope>
    <source>
        <strain evidence="2">BED1</strain>
    </source>
</reference>
<comment type="caution">
    <text evidence="2">The sequence shown here is derived from an EMBL/GenBank/DDBJ whole genome shotgun (WGS) entry which is preliminary data.</text>
</comment>
<evidence type="ECO:0000313" key="2">
    <source>
        <dbReference type="EMBL" id="KAF8441733.1"/>
    </source>
</evidence>
<accession>A0AAD4BWH4</accession>
<organism evidence="2 3">
    <name type="scientific">Boletus edulis BED1</name>
    <dbReference type="NCBI Taxonomy" id="1328754"/>
    <lineage>
        <taxon>Eukaryota</taxon>
        <taxon>Fungi</taxon>
        <taxon>Dikarya</taxon>
        <taxon>Basidiomycota</taxon>
        <taxon>Agaricomycotina</taxon>
        <taxon>Agaricomycetes</taxon>
        <taxon>Agaricomycetidae</taxon>
        <taxon>Boletales</taxon>
        <taxon>Boletineae</taxon>
        <taxon>Boletaceae</taxon>
        <taxon>Boletoideae</taxon>
        <taxon>Boletus</taxon>
    </lineage>
</organism>
<gene>
    <name evidence="2" type="ORF">L210DRAFT_1061341</name>
</gene>
<protein>
    <submittedName>
        <fullName evidence="2">Uncharacterized protein</fullName>
    </submittedName>
</protein>
<name>A0AAD4BWH4_BOLED</name>
<evidence type="ECO:0000313" key="3">
    <source>
        <dbReference type="Proteomes" id="UP001194468"/>
    </source>
</evidence>
<evidence type="ECO:0000256" key="1">
    <source>
        <dbReference type="SAM" id="MobiDB-lite"/>
    </source>
</evidence>
<reference evidence="2" key="2">
    <citation type="journal article" date="2020" name="Nat. Commun.">
        <title>Large-scale genome sequencing of mycorrhizal fungi provides insights into the early evolution of symbiotic traits.</title>
        <authorList>
            <person name="Miyauchi S."/>
            <person name="Kiss E."/>
            <person name="Kuo A."/>
            <person name="Drula E."/>
            <person name="Kohler A."/>
            <person name="Sanchez-Garcia M."/>
            <person name="Morin E."/>
            <person name="Andreopoulos B."/>
            <person name="Barry K.W."/>
            <person name="Bonito G."/>
            <person name="Buee M."/>
            <person name="Carver A."/>
            <person name="Chen C."/>
            <person name="Cichocki N."/>
            <person name="Clum A."/>
            <person name="Culley D."/>
            <person name="Crous P.W."/>
            <person name="Fauchery L."/>
            <person name="Girlanda M."/>
            <person name="Hayes R.D."/>
            <person name="Keri Z."/>
            <person name="LaButti K."/>
            <person name="Lipzen A."/>
            <person name="Lombard V."/>
            <person name="Magnuson J."/>
            <person name="Maillard F."/>
            <person name="Murat C."/>
            <person name="Nolan M."/>
            <person name="Ohm R.A."/>
            <person name="Pangilinan J."/>
            <person name="Pereira M.F."/>
            <person name="Perotto S."/>
            <person name="Peter M."/>
            <person name="Pfister S."/>
            <person name="Riley R."/>
            <person name="Sitrit Y."/>
            <person name="Stielow J.B."/>
            <person name="Szollosi G."/>
            <person name="Zifcakova L."/>
            <person name="Stursova M."/>
            <person name="Spatafora J.W."/>
            <person name="Tedersoo L."/>
            <person name="Vaario L.M."/>
            <person name="Yamada A."/>
            <person name="Yan M."/>
            <person name="Wang P."/>
            <person name="Xu J."/>
            <person name="Bruns T."/>
            <person name="Baldrian P."/>
            <person name="Vilgalys R."/>
            <person name="Dunand C."/>
            <person name="Henrissat B."/>
            <person name="Grigoriev I.V."/>
            <person name="Hibbett D."/>
            <person name="Nagy L.G."/>
            <person name="Martin F.M."/>
        </authorList>
    </citation>
    <scope>NUCLEOTIDE SEQUENCE</scope>
    <source>
        <strain evidence="2">BED1</strain>
    </source>
</reference>
<proteinExistence type="predicted"/>
<sequence>MPKIRIDLLEENITKLQNEFLKEKEVIRRKEKQKLAKGNNKAPMIPKPKGRPGRAGPDSYNVMNAMKISKDQYNLVTYLDVNLPMSKQPNKLMIDQVVIKAQTQFPKLKDYEGNWATRDIMAQYLRNRSSRERQVTQEAKILFPVKKSKRKVEEVDNEEVE</sequence>
<dbReference type="AlphaFoldDB" id="A0AAD4BWH4"/>
<feature type="non-terminal residue" evidence="2">
    <location>
        <position position="1"/>
    </location>
</feature>